<reference evidence="1" key="2">
    <citation type="submission" date="2023-06" db="EMBL/GenBank/DDBJ databases">
        <authorList>
            <person name="Lucena T."/>
            <person name="Sun Q."/>
        </authorList>
    </citation>
    <scope>NUCLEOTIDE SEQUENCE</scope>
    <source>
        <strain evidence="1">CECT 8869</strain>
    </source>
</reference>
<gene>
    <name evidence="1" type="ORF">Q2T41_16575</name>
</gene>
<proteinExistence type="predicted"/>
<accession>A0ABT8RU59</accession>
<dbReference type="Proteomes" id="UP001168579">
    <property type="component" value="Unassembled WGS sequence"/>
</dbReference>
<comment type="caution">
    <text evidence="1">The sequence shown here is derived from an EMBL/GenBank/DDBJ whole genome shotgun (WGS) entry which is preliminary data.</text>
</comment>
<evidence type="ECO:0000313" key="1">
    <source>
        <dbReference type="EMBL" id="MDO1514270.1"/>
    </source>
</evidence>
<reference evidence="1" key="1">
    <citation type="journal article" date="2014" name="Int. J. Syst. Evol. Microbiol.">
        <title>Complete genome of a new Firmicutes species belonging to the dominant human colonic microbiota ('Ruminococcus bicirculans') reveals two chromosomes and a selective capacity to utilize plant glucans.</title>
        <authorList>
            <consortium name="NISC Comparative Sequencing Program"/>
            <person name="Wegmann U."/>
            <person name="Louis P."/>
            <person name="Goesmann A."/>
            <person name="Henrissat B."/>
            <person name="Duncan S.H."/>
            <person name="Flint H.J."/>
        </authorList>
    </citation>
    <scope>NUCLEOTIDE SEQUENCE</scope>
    <source>
        <strain evidence="1">CECT 8869</strain>
    </source>
</reference>
<keyword evidence="2" id="KW-1185">Reference proteome</keyword>
<protein>
    <submittedName>
        <fullName evidence="1">Uncharacterized protein</fullName>
    </submittedName>
</protein>
<sequence>MEVLCPDGKFQKLDNIKANEKIVLENANAALVSLNELKFPLAQNLPETIF</sequence>
<dbReference type="RefSeq" id="WP_304436983.1">
    <property type="nucleotide sequence ID" value="NZ_JAUKUC010000001.1"/>
</dbReference>
<dbReference type="EMBL" id="JAUKUC010000001">
    <property type="protein sequence ID" value="MDO1514270.1"/>
    <property type="molecule type" value="Genomic_DNA"/>
</dbReference>
<evidence type="ECO:0000313" key="2">
    <source>
        <dbReference type="Proteomes" id="UP001168579"/>
    </source>
</evidence>
<name>A0ABT8RU59_9FLAO</name>
<organism evidence="1 2">
    <name type="scientific">Maribacter confluentis</name>
    <dbReference type="NCBI Taxonomy" id="1656093"/>
    <lineage>
        <taxon>Bacteria</taxon>
        <taxon>Pseudomonadati</taxon>
        <taxon>Bacteroidota</taxon>
        <taxon>Flavobacteriia</taxon>
        <taxon>Flavobacteriales</taxon>
        <taxon>Flavobacteriaceae</taxon>
        <taxon>Maribacter</taxon>
    </lineage>
</organism>